<feature type="compositionally biased region" description="Polar residues" evidence="1">
    <location>
        <begin position="133"/>
        <end position="150"/>
    </location>
</feature>
<feature type="region of interest" description="Disordered" evidence="1">
    <location>
        <begin position="232"/>
        <end position="251"/>
    </location>
</feature>
<evidence type="ECO:0000313" key="2">
    <source>
        <dbReference type="EMBL" id="KAF2419903.1"/>
    </source>
</evidence>
<evidence type="ECO:0000256" key="1">
    <source>
        <dbReference type="SAM" id="MobiDB-lite"/>
    </source>
</evidence>
<evidence type="ECO:0000313" key="3">
    <source>
        <dbReference type="Proteomes" id="UP000800235"/>
    </source>
</evidence>
<feature type="region of interest" description="Disordered" evidence="1">
    <location>
        <begin position="180"/>
        <end position="222"/>
    </location>
</feature>
<feature type="compositionally biased region" description="Basic and acidic residues" evidence="1">
    <location>
        <begin position="81"/>
        <end position="92"/>
    </location>
</feature>
<feature type="compositionally biased region" description="Basic and acidic residues" evidence="1">
    <location>
        <begin position="187"/>
        <end position="211"/>
    </location>
</feature>
<feature type="compositionally biased region" description="Basic and acidic residues" evidence="1">
    <location>
        <begin position="100"/>
        <end position="117"/>
    </location>
</feature>
<organism evidence="2 3">
    <name type="scientific">Tothia fuscella</name>
    <dbReference type="NCBI Taxonomy" id="1048955"/>
    <lineage>
        <taxon>Eukaryota</taxon>
        <taxon>Fungi</taxon>
        <taxon>Dikarya</taxon>
        <taxon>Ascomycota</taxon>
        <taxon>Pezizomycotina</taxon>
        <taxon>Dothideomycetes</taxon>
        <taxon>Pleosporomycetidae</taxon>
        <taxon>Venturiales</taxon>
        <taxon>Cylindrosympodiaceae</taxon>
        <taxon>Tothia</taxon>
    </lineage>
</organism>
<name>A0A9P4NFY2_9PEZI</name>
<protein>
    <submittedName>
        <fullName evidence="2">Uncharacterized protein</fullName>
    </submittedName>
</protein>
<reference evidence="2" key="1">
    <citation type="journal article" date="2020" name="Stud. Mycol.">
        <title>101 Dothideomycetes genomes: a test case for predicting lifestyles and emergence of pathogens.</title>
        <authorList>
            <person name="Haridas S."/>
            <person name="Albert R."/>
            <person name="Binder M."/>
            <person name="Bloem J."/>
            <person name="Labutti K."/>
            <person name="Salamov A."/>
            <person name="Andreopoulos B."/>
            <person name="Baker S."/>
            <person name="Barry K."/>
            <person name="Bills G."/>
            <person name="Bluhm B."/>
            <person name="Cannon C."/>
            <person name="Castanera R."/>
            <person name="Culley D."/>
            <person name="Daum C."/>
            <person name="Ezra D."/>
            <person name="Gonzalez J."/>
            <person name="Henrissat B."/>
            <person name="Kuo A."/>
            <person name="Liang C."/>
            <person name="Lipzen A."/>
            <person name="Lutzoni F."/>
            <person name="Magnuson J."/>
            <person name="Mondo S."/>
            <person name="Nolan M."/>
            <person name="Ohm R."/>
            <person name="Pangilinan J."/>
            <person name="Park H.-J."/>
            <person name="Ramirez L."/>
            <person name="Alfaro M."/>
            <person name="Sun H."/>
            <person name="Tritt A."/>
            <person name="Yoshinaga Y."/>
            <person name="Zwiers L.-H."/>
            <person name="Turgeon B."/>
            <person name="Goodwin S."/>
            <person name="Spatafora J."/>
            <person name="Crous P."/>
            <person name="Grigoriev I."/>
        </authorList>
    </citation>
    <scope>NUCLEOTIDE SEQUENCE</scope>
    <source>
        <strain evidence="2">CBS 130266</strain>
    </source>
</reference>
<feature type="region of interest" description="Disordered" evidence="1">
    <location>
        <begin position="81"/>
        <end position="160"/>
    </location>
</feature>
<dbReference type="EMBL" id="MU007115">
    <property type="protein sequence ID" value="KAF2419903.1"/>
    <property type="molecule type" value="Genomic_DNA"/>
</dbReference>
<keyword evidence="3" id="KW-1185">Reference proteome</keyword>
<accession>A0A9P4NFY2</accession>
<dbReference type="Proteomes" id="UP000800235">
    <property type="component" value="Unassembled WGS sequence"/>
</dbReference>
<gene>
    <name evidence="2" type="ORF">EJ08DRAFT_702705</name>
</gene>
<proteinExistence type="predicted"/>
<sequence length="251" mass="28131">MHSSNSQSSRAQKQHQRRLLQAQADGLQRQVSAMQVVIARLQRQANEAQTQADRLQGELESEAPRGLLEFGLDSRINNEDSVLRGSNREQRLRWGTSSEQAKEAWKQRKDNAKRGKENNQGTENTLEHEHETMSSTNVPKSTASKNSIEQSLDLHSEEQQTAPIQQVSALSAHVFGEGEDAGAATELDAKKAARQARRAEKKSNKKNRFENEDATEESSLDDLKCELLQSGKKAHMANRSGEGCFEEDFEF</sequence>
<comment type="caution">
    <text evidence="2">The sequence shown here is derived from an EMBL/GenBank/DDBJ whole genome shotgun (WGS) entry which is preliminary data.</text>
</comment>
<feature type="region of interest" description="Disordered" evidence="1">
    <location>
        <begin position="1"/>
        <end position="23"/>
    </location>
</feature>
<dbReference type="AlphaFoldDB" id="A0A9P4NFY2"/>
<feature type="compositionally biased region" description="Polar residues" evidence="1">
    <location>
        <begin position="1"/>
        <end position="11"/>
    </location>
</feature>